<feature type="region of interest" description="Disordered" evidence="2">
    <location>
        <begin position="419"/>
        <end position="457"/>
    </location>
</feature>
<feature type="compositionally biased region" description="Basic and acidic residues" evidence="2">
    <location>
        <begin position="139"/>
        <end position="157"/>
    </location>
</feature>
<comment type="caution">
    <text evidence="3">The sequence shown here is derived from an EMBL/GenBank/DDBJ whole genome shotgun (WGS) entry which is preliminary data.</text>
</comment>
<gene>
    <name evidence="3" type="ORF">R5R35_009072</name>
</gene>
<dbReference type="Proteomes" id="UP001378592">
    <property type="component" value="Unassembled WGS sequence"/>
</dbReference>
<feature type="compositionally biased region" description="Basic and acidic residues" evidence="2">
    <location>
        <begin position="165"/>
        <end position="176"/>
    </location>
</feature>
<dbReference type="EMBL" id="JAZDUA010000055">
    <property type="protein sequence ID" value="KAK7870559.1"/>
    <property type="molecule type" value="Genomic_DNA"/>
</dbReference>
<feature type="region of interest" description="Disordered" evidence="2">
    <location>
        <begin position="257"/>
        <end position="363"/>
    </location>
</feature>
<feature type="compositionally biased region" description="Basic and acidic residues" evidence="2">
    <location>
        <begin position="261"/>
        <end position="280"/>
    </location>
</feature>
<organism evidence="3 4">
    <name type="scientific">Gryllus longicercus</name>
    <dbReference type="NCBI Taxonomy" id="2509291"/>
    <lineage>
        <taxon>Eukaryota</taxon>
        <taxon>Metazoa</taxon>
        <taxon>Ecdysozoa</taxon>
        <taxon>Arthropoda</taxon>
        <taxon>Hexapoda</taxon>
        <taxon>Insecta</taxon>
        <taxon>Pterygota</taxon>
        <taxon>Neoptera</taxon>
        <taxon>Polyneoptera</taxon>
        <taxon>Orthoptera</taxon>
        <taxon>Ensifera</taxon>
        <taxon>Gryllidea</taxon>
        <taxon>Grylloidea</taxon>
        <taxon>Gryllidae</taxon>
        <taxon>Gryllinae</taxon>
        <taxon>Gryllus</taxon>
    </lineage>
</organism>
<evidence type="ECO:0008006" key="5">
    <source>
        <dbReference type="Google" id="ProtNLM"/>
    </source>
</evidence>
<dbReference type="Pfam" id="PF15388">
    <property type="entry name" value="FAM117"/>
    <property type="match status" value="1"/>
</dbReference>
<feature type="compositionally biased region" description="Polar residues" evidence="2">
    <location>
        <begin position="81"/>
        <end position="90"/>
    </location>
</feature>
<name>A0AAN9VSI5_9ORTH</name>
<keyword evidence="1" id="KW-0597">Phosphoprotein</keyword>
<evidence type="ECO:0000256" key="1">
    <source>
        <dbReference type="ARBA" id="ARBA00022553"/>
    </source>
</evidence>
<evidence type="ECO:0000313" key="3">
    <source>
        <dbReference type="EMBL" id="KAK7870559.1"/>
    </source>
</evidence>
<feature type="compositionally biased region" description="Polar residues" evidence="2">
    <location>
        <begin position="287"/>
        <end position="296"/>
    </location>
</feature>
<feature type="compositionally biased region" description="Polar residues" evidence="2">
    <location>
        <begin position="28"/>
        <end position="55"/>
    </location>
</feature>
<dbReference type="AlphaFoldDB" id="A0AAN9VSI5"/>
<feature type="compositionally biased region" description="Polar residues" evidence="2">
    <location>
        <begin position="1"/>
        <end position="20"/>
    </location>
</feature>
<keyword evidence="4" id="KW-1185">Reference proteome</keyword>
<dbReference type="PANTHER" id="PTHR14972">
    <property type="entry name" value="AGAP011572-PA"/>
    <property type="match status" value="1"/>
</dbReference>
<feature type="compositionally biased region" description="Low complexity" evidence="2">
    <location>
        <begin position="304"/>
        <end position="318"/>
    </location>
</feature>
<feature type="region of interest" description="Disordered" evidence="2">
    <location>
        <begin position="1"/>
        <end position="90"/>
    </location>
</feature>
<dbReference type="PANTHER" id="PTHR14972:SF8">
    <property type="entry name" value="GLUCOCORTICOID-INDUCED TRANSCRIPT 1 PROTEIN-LIKE ISOFORM X1"/>
    <property type="match status" value="1"/>
</dbReference>
<reference evidence="3 4" key="1">
    <citation type="submission" date="2024-03" db="EMBL/GenBank/DDBJ databases">
        <title>The genome assembly and annotation of the cricket Gryllus longicercus Weissman &amp; Gray.</title>
        <authorList>
            <person name="Szrajer S."/>
            <person name="Gray D."/>
            <person name="Ylla G."/>
        </authorList>
    </citation>
    <scope>NUCLEOTIDE SEQUENCE [LARGE SCALE GENOMIC DNA]</scope>
    <source>
        <strain evidence="3">DAG 2021-001</strain>
        <tissue evidence="3">Whole body minus gut</tissue>
    </source>
</reference>
<feature type="compositionally biased region" description="Polar residues" evidence="2">
    <location>
        <begin position="63"/>
        <end position="73"/>
    </location>
</feature>
<sequence>MSGQGSQRVRKSSPCSSSKQGPMRATLPMSSLLRQSSNLRKSKSNSPTLSPTSAWKTRFSPEASLSGQRSPGSVSYKGKSKTLNSRSNHNFGSSVIRRTASLDAIYLKGQWPRESFYMYCGHLLVDKATQTEECVAENRKTHRYSESSGNEDKIEKYIRHRIQRSSKEGTSGRERGAGPALPSVPSADNATMSGSGASAANVASVAAGVGAGSSTAAPLPKAVPVNIPVKPVVHRPPMRSSIEGLNQEIERLVLKAAGPQDAEREEEKSYQATPEGHRAPLADLLRSTRSVNTQTPAGGDFTGSSQSSGPPSRESASPLIPGALDLSRPPSDLHGCSRGSSPDQEAGKLGTSPHINKFLAREPPDGCEKVNLKFVEDTRRPMIDLSKLDYCPLKPCVTFQLRPSLGSAFQPLQQVARAEPVNGELSPSAAPASKPLVPHGGAAPSLSNDHNNENAGI</sequence>
<feature type="region of interest" description="Disordered" evidence="2">
    <location>
        <begin position="139"/>
        <end position="195"/>
    </location>
</feature>
<protein>
    <recommendedName>
        <fullName evidence="5">Glucocorticoid-induced transcript 1 protein</fullName>
    </recommendedName>
</protein>
<evidence type="ECO:0000313" key="4">
    <source>
        <dbReference type="Proteomes" id="UP001378592"/>
    </source>
</evidence>
<proteinExistence type="predicted"/>
<accession>A0AAN9VSI5</accession>
<evidence type="ECO:0000256" key="2">
    <source>
        <dbReference type="SAM" id="MobiDB-lite"/>
    </source>
</evidence>
<dbReference type="InterPro" id="IPR026642">
    <property type="entry name" value="Glcci1/FAM117"/>
</dbReference>